<evidence type="ECO:0000256" key="4">
    <source>
        <dbReference type="ARBA" id="ARBA00022519"/>
    </source>
</evidence>
<dbReference type="InterPro" id="IPR052029">
    <property type="entry name" value="PpiD_chaperone"/>
</dbReference>
<keyword evidence="18" id="KW-1185">Reference proteome</keyword>
<comment type="caution">
    <text evidence="17">The sequence shown here is derived from an EMBL/GenBank/DDBJ whole genome shotgun (WGS) entry which is preliminary data.</text>
</comment>
<evidence type="ECO:0000256" key="3">
    <source>
        <dbReference type="ARBA" id="ARBA00022475"/>
    </source>
</evidence>
<evidence type="ECO:0000313" key="18">
    <source>
        <dbReference type="Proteomes" id="UP001501588"/>
    </source>
</evidence>
<dbReference type="Proteomes" id="UP001501588">
    <property type="component" value="Unassembled WGS sequence"/>
</dbReference>
<dbReference type="Pfam" id="PF13145">
    <property type="entry name" value="Rotamase_2"/>
    <property type="match status" value="1"/>
</dbReference>
<evidence type="ECO:0000256" key="9">
    <source>
        <dbReference type="ARBA" id="ARBA00030642"/>
    </source>
</evidence>
<evidence type="ECO:0000256" key="7">
    <source>
        <dbReference type="ARBA" id="ARBA00023136"/>
    </source>
</evidence>
<dbReference type="InterPro" id="IPR046357">
    <property type="entry name" value="PPIase_dom_sf"/>
</dbReference>
<dbReference type="Gene3D" id="1.10.4030.10">
    <property type="entry name" value="Porin chaperone SurA, peptide-binding domain"/>
    <property type="match status" value="1"/>
</dbReference>
<dbReference type="EMBL" id="BAAAFZ010000019">
    <property type="protein sequence ID" value="GAA0579667.1"/>
    <property type="molecule type" value="Genomic_DNA"/>
</dbReference>
<proteinExistence type="inferred from homology"/>
<evidence type="ECO:0000256" key="15">
    <source>
        <dbReference type="SAM" id="Phobius"/>
    </source>
</evidence>
<evidence type="ECO:0000256" key="10">
    <source>
        <dbReference type="ARBA" id="ARBA00031484"/>
    </source>
</evidence>
<keyword evidence="7 15" id="KW-0472">Membrane</keyword>
<gene>
    <name evidence="17" type="ORF">GCM10009416_17600</name>
</gene>
<keyword evidence="6 15" id="KW-1133">Transmembrane helix</keyword>
<dbReference type="PROSITE" id="PS50198">
    <property type="entry name" value="PPIC_PPIASE_2"/>
    <property type="match status" value="1"/>
</dbReference>
<evidence type="ECO:0000256" key="14">
    <source>
        <dbReference type="PROSITE-ProRule" id="PRU00278"/>
    </source>
</evidence>
<dbReference type="PANTHER" id="PTHR47529:SF1">
    <property type="entry name" value="PERIPLASMIC CHAPERONE PPID"/>
    <property type="match status" value="1"/>
</dbReference>
<evidence type="ECO:0000256" key="5">
    <source>
        <dbReference type="ARBA" id="ARBA00022692"/>
    </source>
</evidence>
<evidence type="ECO:0000256" key="13">
    <source>
        <dbReference type="ARBA" id="ARBA00042775"/>
    </source>
</evidence>
<keyword evidence="8" id="KW-0143">Chaperone</keyword>
<dbReference type="SUPFAM" id="SSF54534">
    <property type="entry name" value="FKBP-like"/>
    <property type="match status" value="1"/>
</dbReference>
<comment type="subcellular location">
    <subcellularLocation>
        <location evidence="1">Cell inner membrane</location>
        <topology evidence="1">Single-pass type II membrane protein</topology>
        <orientation evidence="1">Periplasmic side</orientation>
    </subcellularLocation>
</comment>
<dbReference type="InterPro" id="IPR000297">
    <property type="entry name" value="PPIase_PpiC"/>
</dbReference>
<keyword evidence="5 15" id="KW-0812">Transmembrane</keyword>
<keyword evidence="14" id="KW-0697">Rotamase</keyword>
<sequence>MLTALRRLSSTWVAKALFVLLVLSFGIWGIGDTVRNLGRDTALARVNGEPIETEEAQAALRREMQRLSRTVGSQFENDPRVRRALAEQAVDQLVLDRVLRAETARLGIAVPDQALREFVFSLPGFRGPAGGGFSRAAFDNFLRSNGLTEGEFLNLVRADLARQQVSTAVRAGAAAPSVLARRLYQWRDQQRAATVVSLPASAAPEPPAPTEAALRRFHENNPQMFSSPEHREAAVAVLTAEIMGREVEVSDADIAAAYEQRRASFETPERRTVEQALFQEEGAARRLFEEWSADPETPFSVVASRTEAAGGQATQLGTVERAVLPLPELAEAAFSLAPGSVSAPVKSPFGWHVFRVTGVEPGTSRPLEAVRDELRNALAQERAADLAFERANQVEDALAGGATLEEAAKRFGLGYATVRTDASGNGPDGKPVELPVIRDAREPLLRAIFEAESGTAPRLKETEAGFVAVELREVSPPALRPFDAVEDEVRQAFLADARRRAQEERAAALLAATRSGKSLAEAAQEAGLGSREVGAITRAAAQGQDAPGGGAVPPELLAPLFELKPKEATMVPTRDGFVVAQLLEVTEPDPDANPDALARLRAEAGQAVAADLEAQYVAALRNRADVRINPRLMDSLAQP</sequence>
<dbReference type="Gene3D" id="3.10.50.40">
    <property type="match status" value="1"/>
</dbReference>
<name>A0ABP3PZR8_9PROT</name>
<keyword evidence="3" id="KW-1003">Cell membrane</keyword>
<keyword evidence="4" id="KW-0997">Cell inner membrane</keyword>
<reference evidence="18" key="1">
    <citation type="journal article" date="2019" name="Int. J. Syst. Evol. Microbiol.">
        <title>The Global Catalogue of Microorganisms (GCM) 10K type strain sequencing project: providing services to taxonomists for standard genome sequencing and annotation.</title>
        <authorList>
            <consortium name="The Broad Institute Genomics Platform"/>
            <consortium name="The Broad Institute Genome Sequencing Center for Infectious Disease"/>
            <person name="Wu L."/>
            <person name="Ma J."/>
        </authorList>
    </citation>
    <scope>NUCLEOTIDE SEQUENCE [LARGE SCALE GENOMIC DNA]</scope>
    <source>
        <strain evidence="18">JCM 9933</strain>
    </source>
</reference>
<dbReference type="PANTHER" id="PTHR47529">
    <property type="entry name" value="PEPTIDYL-PROLYL CIS-TRANS ISOMERASE D"/>
    <property type="match status" value="1"/>
</dbReference>
<evidence type="ECO:0000259" key="16">
    <source>
        <dbReference type="PROSITE" id="PS50198"/>
    </source>
</evidence>
<organism evidence="17 18">
    <name type="scientific">Craurococcus roseus</name>
    <dbReference type="NCBI Taxonomy" id="77585"/>
    <lineage>
        <taxon>Bacteria</taxon>
        <taxon>Pseudomonadati</taxon>
        <taxon>Pseudomonadota</taxon>
        <taxon>Alphaproteobacteria</taxon>
        <taxon>Acetobacterales</taxon>
        <taxon>Acetobacteraceae</taxon>
        <taxon>Craurococcus</taxon>
    </lineage>
</organism>
<dbReference type="InterPro" id="IPR027304">
    <property type="entry name" value="Trigger_fact/SurA_dom_sf"/>
</dbReference>
<protein>
    <recommendedName>
        <fullName evidence="2">Parvulin-like PPIase</fullName>
    </recommendedName>
    <alternativeName>
        <fullName evidence="9">Peptidyl-prolyl cis-trans isomerase plp</fullName>
    </alternativeName>
    <alternativeName>
        <fullName evidence="12">Periplasmic chaperone PpiD</fullName>
    </alternativeName>
    <alternativeName>
        <fullName evidence="13">Periplasmic folding chaperone</fullName>
    </alternativeName>
    <alternativeName>
        <fullName evidence="10">Rotamase plp</fullName>
    </alternativeName>
</protein>
<dbReference type="Pfam" id="PF13624">
    <property type="entry name" value="SurA_N_3"/>
    <property type="match status" value="1"/>
</dbReference>
<dbReference type="SUPFAM" id="SSF109998">
    <property type="entry name" value="Triger factor/SurA peptide-binding domain-like"/>
    <property type="match status" value="1"/>
</dbReference>
<evidence type="ECO:0000256" key="11">
    <source>
        <dbReference type="ARBA" id="ARBA00038408"/>
    </source>
</evidence>
<feature type="transmembrane region" description="Helical" evidence="15">
    <location>
        <begin position="12"/>
        <end position="31"/>
    </location>
</feature>
<accession>A0ABP3PZR8</accession>
<evidence type="ECO:0000256" key="12">
    <source>
        <dbReference type="ARBA" id="ARBA00040743"/>
    </source>
</evidence>
<keyword evidence="14" id="KW-0413">Isomerase</keyword>
<feature type="domain" description="PpiC" evidence="16">
    <location>
        <begin position="268"/>
        <end position="358"/>
    </location>
</feature>
<evidence type="ECO:0000256" key="1">
    <source>
        <dbReference type="ARBA" id="ARBA00004382"/>
    </source>
</evidence>
<evidence type="ECO:0000256" key="8">
    <source>
        <dbReference type="ARBA" id="ARBA00023186"/>
    </source>
</evidence>
<evidence type="ECO:0000256" key="6">
    <source>
        <dbReference type="ARBA" id="ARBA00022989"/>
    </source>
</evidence>
<dbReference type="RefSeq" id="WP_343894863.1">
    <property type="nucleotide sequence ID" value="NZ_BAAAFZ010000019.1"/>
</dbReference>
<evidence type="ECO:0000256" key="2">
    <source>
        <dbReference type="ARBA" id="ARBA00018370"/>
    </source>
</evidence>
<comment type="similarity">
    <text evidence="11">Belongs to the PpiD chaperone family.</text>
</comment>
<evidence type="ECO:0000313" key="17">
    <source>
        <dbReference type="EMBL" id="GAA0579667.1"/>
    </source>
</evidence>